<name>A0A2H3BBT8_9AGAR</name>
<evidence type="ECO:0000313" key="3">
    <source>
        <dbReference type="Proteomes" id="UP000218334"/>
    </source>
</evidence>
<feature type="non-terminal residue" evidence="2">
    <location>
        <position position="1"/>
    </location>
</feature>
<dbReference type="EMBL" id="KZ293433">
    <property type="protein sequence ID" value="PBK68349.1"/>
    <property type="molecule type" value="Genomic_DNA"/>
</dbReference>
<protein>
    <recommendedName>
        <fullName evidence="1">Reverse transcriptase domain-containing protein</fullName>
    </recommendedName>
</protein>
<dbReference type="PROSITE" id="PS50878">
    <property type="entry name" value="RT_POL"/>
    <property type="match status" value="1"/>
</dbReference>
<gene>
    <name evidence="2" type="ORF">ARMSODRAFT_847536</name>
</gene>
<evidence type="ECO:0000313" key="2">
    <source>
        <dbReference type="EMBL" id="PBK68349.1"/>
    </source>
</evidence>
<dbReference type="AlphaFoldDB" id="A0A2H3BBT8"/>
<organism evidence="2 3">
    <name type="scientific">Armillaria solidipes</name>
    <dbReference type="NCBI Taxonomy" id="1076256"/>
    <lineage>
        <taxon>Eukaryota</taxon>
        <taxon>Fungi</taxon>
        <taxon>Dikarya</taxon>
        <taxon>Basidiomycota</taxon>
        <taxon>Agaricomycotina</taxon>
        <taxon>Agaricomycetes</taxon>
        <taxon>Agaricomycetidae</taxon>
        <taxon>Agaricales</taxon>
        <taxon>Marasmiineae</taxon>
        <taxon>Physalacriaceae</taxon>
        <taxon>Armillaria</taxon>
    </lineage>
</organism>
<keyword evidence="3" id="KW-1185">Reference proteome</keyword>
<accession>A0A2H3BBT8</accession>
<sequence>PASPTLWNLYMSSLKMPPDMDDVVLGGLAMDMLAQVDDILLLSLSARGLQRKLDALSAWCSTHFIVVNRLKTVVMVYGVSPSAVIPEFTVGGVGITLSMSEKYVRVTF</sequence>
<dbReference type="InterPro" id="IPR000477">
    <property type="entry name" value="RT_dom"/>
</dbReference>
<proteinExistence type="predicted"/>
<dbReference type="STRING" id="1076256.A0A2H3BBT8"/>
<dbReference type="Proteomes" id="UP000218334">
    <property type="component" value="Unassembled WGS sequence"/>
</dbReference>
<feature type="domain" description="Reverse transcriptase" evidence="1">
    <location>
        <begin position="1"/>
        <end position="97"/>
    </location>
</feature>
<evidence type="ECO:0000259" key="1">
    <source>
        <dbReference type="PROSITE" id="PS50878"/>
    </source>
</evidence>
<feature type="non-terminal residue" evidence="2">
    <location>
        <position position="108"/>
    </location>
</feature>
<reference evidence="3" key="1">
    <citation type="journal article" date="2017" name="Nat. Ecol. Evol.">
        <title>Genome expansion and lineage-specific genetic innovations in the forest pathogenic fungi Armillaria.</title>
        <authorList>
            <person name="Sipos G."/>
            <person name="Prasanna A.N."/>
            <person name="Walter M.C."/>
            <person name="O'Connor E."/>
            <person name="Balint B."/>
            <person name="Krizsan K."/>
            <person name="Kiss B."/>
            <person name="Hess J."/>
            <person name="Varga T."/>
            <person name="Slot J."/>
            <person name="Riley R."/>
            <person name="Boka B."/>
            <person name="Rigling D."/>
            <person name="Barry K."/>
            <person name="Lee J."/>
            <person name="Mihaltcheva S."/>
            <person name="LaButti K."/>
            <person name="Lipzen A."/>
            <person name="Waldron R."/>
            <person name="Moloney N.M."/>
            <person name="Sperisen C."/>
            <person name="Kredics L."/>
            <person name="Vagvoelgyi C."/>
            <person name="Patrignani A."/>
            <person name="Fitzpatrick D."/>
            <person name="Nagy I."/>
            <person name="Doyle S."/>
            <person name="Anderson J.B."/>
            <person name="Grigoriev I.V."/>
            <person name="Gueldener U."/>
            <person name="Muensterkoetter M."/>
            <person name="Nagy L.G."/>
        </authorList>
    </citation>
    <scope>NUCLEOTIDE SEQUENCE [LARGE SCALE GENOMIC DNA]</scope>
    <source>
        <strain evidence="3">28-4</strain>
    </source>
</reference>